<dbReference type="EMBL" id="BJJW01000041">
    <property type="protein sequence ID" value="GDZ84800.1"/>
    <property type="molecule type" value="Genomic_DNA"/>
</dbReference>
<gene>
    <name evidence="1" type="ORF">LCIT_20420</name>
</gene>
<dbReference type="RefSeq" id="WP_133286113.1">
    <property type="nucleotide sequence ID" value="NZ_BJJW01000041.1"/>
</dbReference>
<dbReference type="Proteomes" id="UP000323274">
    <property type="component" value="Unassembled WGS sequence"/>
</dbReference>
<evidence type="ECO:0000313" key="2">
    <source>
        <dbReference type="Proteomes" id="UP000323274"/>
    </source>
</evidence>
<reference evidence="1 2" key="1">
    <citation type="submission" date="2019-04" db="EMBL/GenBank/DDBJ databases">
        <title>A pseudo-fructophilic Leuconostoc citreum strain F192-5 isolated from peel of satsuma mandarin: the first report for isolation and characterization of strain-dependent fructophilic-like characteristics.</title>
        <authorList>
            <person name="Maeno S."/>
            <person name="Tanizawa Y."/>
            <person name="Kajikawa A."/>
            <person name="Kanesaki Y."/>
            <person name="Kubota E."/>
            <person name="Arita M."/>
            <person name="Leon D."/>
            <person name="Endo A."/>
        </authorList>
    </citation>
    <scope>NUCLEOTIDE SEQUENCE [LARGE SCALE GENOMIC DNA]</scope>
    <source>
        <strain evidence="1 2">F192-5</strain>
    </source>
</reference>
<organism evidence="1 2">
    <name type="scientific">Leuconostoc citreum</name>
    <dbReference type="NCBI Taxonomy" id="33964"/>
    <lineage>
        <taxon>Bacteria</taxon>
        <taxon>Bacillati</taxon>
        <taxon>Bacillota</taxon>
        <taxon>Bacilli</taxon>
        <taxon>Lactobacillales</taxon>
        <taxon>Lactobacillaceae</taxon>
        <taxon>Leuconostoc</taxon>
    </lineage>
</organism>
<accession>A0A5A5U0V7</accession>
<comment type="caution">
    <text evidence="1">The sequence shown here is derived from an EMBL/GenBank/DDBJ whole genome shotgun (WGS) entry which is preliminary data.</text>
</comment>
<name>A0A5A5U0V7_LEUCI</name>
<sequence>MANDLVALIAEGSAEQAILDVLLDNNLLIFAREELLQEKVLRTRKAAAFEKQYMGMSFDQKVVIYRVLDSKNESFKLSKANKTRISAVRNIYTRPEIEMLYIVYYGKYDEYSNKHKSKEKPSEFVKTELDLSNVKSYQTVYDFWLSKPEALVTTIRTYASLSSIDIENTLIALLKS</sequence>
<dbReference type="AlphaFoldDB" id="A0A5A5U0V7"/>
<proteinExistence type="predicted"/>
<protein>
    <submittedName>
        <fullName evidence="1">Uncharacterized protein</fullName>
    </submittedName>
</protein>
<evidence type="ECO:0000313" key="1">
    <source>
        <dbReference type="EMBL" id="GDZ84800.1"/>
    </source>
</evidence>